<reference evidence="1" key="1">
    <citation type="journal article" date="2020" name="Stud. Mycol.">
        <title>101 Dothideomycetes genomes: a test case for predicting lifestyles and emergence of pathogens.</title>
        <authorList>
            <person name="Haridas S."/>
            <person name="Albert R."/>
            <person name="Binder M."/>
            <person name="Bloem J."/>
            <person name="Labutti K."/>
            <person name="Salamov A."/>
            <person name="Andreopoulos B."/>
            <person name="Baker S."/>
            <person name="Barry K."/>
            <person name="Bills G."/>
            <person name="Bluhm B."/>
            <person name="Cannon C."/>
            <person name="Castanera R."/>
            <person name="Culley D."/>
            <person name="Daum C."/>
            <person name="Ezra D."/>
            <person name="Gonzalez J."/>
            <person name="Henrissat B."/>
            <person name="Kuo A."/>
            <person name="Liang C."/>
            <person name="Lipzen A."/>
            <person name="Lutzoni F."/>
            <person name="Magnuson J."/>
            <person name="Mondo S."/>
            <person name="Nolan M."/>
            <person name="Ohm R."/>
            <person name="Pangilinan J."/>
            <person name="Park H.-J."/>
            <person name="Ramirez L."/>
            <person name="Alfaro M."/>
            <person name="Sun H."/>
            <person name="Tritt A."/>
            <person name="Yoshinaga Y."/>
            <person name="Zwiers L.-H."/>
            <person name="Turgeon B."/>
            <person name="Goodwin S."/>
            <person name="Spatafora J."/>
            <person name="Crous P."/>
            <person name="Grigoriev I."/>
        </authorList>
    </citation>
    <scope>NUCLEOTIDE SEQUENCE</scope>
    <source>
        <strain evidence="1">CBS 113979</strain>
    </source>
</reference>
<accession>A0A6G1H882</accession>
<name>A0A6G1H882_9PEZI</name>
<keyword evidence="2" id="KW-1185">Reference proteome</keyword>
<dbReference type="GO" id="GO:0005783">
    <property type="term" value="C:endoplasmic reticulum"/>
    <property type="evidence" value="ECO:0007669"/>
    <property type="project" value="TreeGrafter"/>
</dbReference>
<organism evidence="1 2">
    <name type="scientific">Aulographum hederae CBS 113979</name>
    <dbReference type="NCBI Taxonomy" id="1176131"/>
    <lineage>
        <taxon>Eukaryota</taxon>
        <taxon>Fungi</taxon>
        <taxon>Dikarya</taxon>
        <taxon>Ascomycota</taxon>
        <taxon>Pezizomycotina</taxon>
        <taxon>Dothideomycetes</taxon>
        <taxon>Pleosporomycetidae</taxon>
        <taxon>Aulographales</taxon>
        <taxon>Aulographaceae</taxon>
    </lineage>
</organism>
<sequence>MIVRAGSSYDRAPPSSAGEVWNVLDAKADGLKIARENLYRVGVKIVEGVIREWEQGPKLGVGDGLVTEEYVGDILGTLGGKPAFGLGSAFGGKGANGTKGGVEGMYYMGMKVKAIAVEVLKE</sequence>
<gene>
    <name evidence="1" type="ORF">K402DRAFT_461290</name>
</gene>
<protein>
    <submittedName>
        <fullName evidence="1">Uncharacterized protein</fullName>
    </submittedName>
</protein>
<evidence type="ECO:0000313" key="2">
    <source>
        <dbReference type="Proteomes" id="UP000800041"/>
    </source>
</evidence>
<dbReference type="EMBL" id="ML977145">
    <property type="protein sequence ID" value="KAF1989411.1"/>
    <property type="molecule type" value="Genomic_DNA"/>
</dbReference>
<dbReference type="Proteomes" id="UP000800041">
    <property type="component" value="Unassembled WGS sequence"/>
</dbReference>
<dbReference type="Pfam" id="PF06516">
    <property type="entry name" value="NUP"/>
    <property type="match status" value="1"/>
</dbReference>
<proteinExistence type="predicted"/>
<evidence type="ECO:0000313" key="1">
    <source>
        <dbReference type="EMBL" id="KAF1989411.1"/>
    </source>
</evidence>
<dbReference type="AlphaFoldDB" id="A0A6G1H882"/>
<dbReference type="GO" id="GO:0055085">
    <property type="term" value="P:transmembrane transport"/>
    <property type="evidence" value="ECO:0007669"/>
    <property type="project" value="InterPro"/>
</dbReference>
<dbReference type="PANTHER" id="PTHR38643:SF1">
    <property type="entry name" value="PURINE NUCLEOSIDE PERMEASE C285.05-RELATED"/>
    <property type="match status" value="1"/>
</dbReference>
<dbReference type="InterPro" id="IPR009486">
    <property type="entry name" value="Pur_nuclsid_perm"/>
</dbReference>
<dbReference type="OrthoDB" id="2331083at2759"/>
<dbReference type="PANTHER" id="PTHR38643">
    <property type="entry name" value="PURINE NUCLEOSIDE PERMEASE C285.05-RELATED"/>
    <property type="match status" value="1"/>
</dbReference>